<dbReference type="Gene3D" id="1.10.10.60">
    <property type="entry name" value="Homeodomain-like"/>
    <property type="match status" value="2"/>
</dbReference>
<name>A0A9P4YQF1_9HYPO</name>
<dbReference type="RefSeq" id="XP_035319875.1">
    <property type="nucleotide sequence ID" value="XM_035464165.1"/>
</dbReference>
<dbReference type="InterPro" id="IPR050863">
    <property type="entry name" value="CenT-Element_Derived"/>
</dbReference>
<comment type="caution">
    <text evidence="5">The sequence shown here is derived from an EMBL/GenBank/DDBJ whole genome shotgun (WGS) entry which is preliminary data.</text>
</comment>
<reference evidence="5" key="1">
    <citation type="submission" date="2020-03" db="EMBL/GenBank/DDBJ databases">
        <title>Site-based positive gene gene selection in Geosmithia morbida across the United States reveals a broad range of putative effectors and factors for local host and environmental adapation.</title>
        <authorList>
            <person name="Onufrak A."/>
            <person name="Murdoch R.W."/>
            <person name="Gazis R."/>
            <person name="Huff M."/>
            <person name="Staton M."/>
            <person name="Klingeman W."/>
            <person name="Hadziabdic D."/>
        </authorList>
    </citation>
    <scope>NUCLEOTIDE SEQUENCE</scope>
    <source>
        <strain evidence="5">1262</strain>
    </source>
</reference>
<feature type="domain" description="HTH CENPB-type" evidence="4">
    <location>
        <begin position="126"/>
        <end position="200"/>
    </location>
</feature>
<evidence type="ECO:0000256" key="1">
    <source>
        <dbReference type="ARBA" id="ARBA00023125"/>
    </source>
</evidence>
<feature type="region of interest" description="Disordered" evidence="3">
    <location>
        <begin position="331"/>
        <end position="418"/>
    </location>
</feature>
<dbReference type="GO" id="GO:0005634">
    <property type="term" value="C:nucleus"/>
    <property type="evidence" value="ECO:0007669"/>
    <property type="project" value="TreeGrafter"/>
</dbReference>
<organism evidence="5 6">
    <name type="scientific">Geosmithia morbida</name>
    <dbReference type="NCBI Taxonomy" id="1094350"/>
    <lineage>
        <taxon>Eukaryota</taxon>
        <taxon>Fungi</taxon>
        <taxon>Dikarya</taxon>
        <taxon>Ascomycota</taxon>
        <taxon>Pezizomycotina</taxon>
        <taxon>Sordariomycetes</taxon>
        <taxon>Hypocreomycetidae</taxon>
        <taxon>Hypocreales</taxon>
        <taxon>Bionectriaceae</taxon>
        <taxon>Geosmithia</taxon>
    </lineage>
</organism>
<keyword evidence="1 5" id="KW-0238">DNA-binding</keyword>
<feature type="compositionally biased region" description="Low complexity" evidence="3">
    <location>
        <begin position="401"/>
        <end position="413"/>
    </location>
</feature>
<feature type="compositionally biased region" description="Basic and acidic residues" evidence="3">
    <location>
        <begin position="113"/>
        <end position="127"/>
    </location>
</feature>
<dbReference type="PANTHER" id="PTHR19303">
    <property type="entry name" value="TRANSPOSON"/>
    <property type="match status" value="1"/>
</dbReference>
<dbReference type="Pfam" id="PF04218">
    <property type="entry name" value="CENP-B_N"/>
    <property type="match status" value="1"/>
</dbReference>
<proteinExistence type="predicted"/>
<dbReference type="Pfam" id="PF03221">
    <property type="entry name" value="HTH_Tnp_Tc5"/>
    <property type="match status" value="1"/>
</dbReference>
<dbReference type="Proteomes" id="UP000749293">
    <property type="component" value="Unassembled WGS sequence"/>
</dbReference>
<dbReference type="EMBL" id="JAANYQ010000013">
    <property type="protein sequence ID" value="KAF4121223.1"/>
    <property type="molecule type" value="Genomic_DNA"/>
</dbReference>
<dbReference type="InterPro" id="IPR009057">
    <property type="entry name" value="Homeodomain-like_sf"/>
</dbReference>
<feature type="compositionally biased region" description="Polar residues" evidence="3">
    <location>
        <begin position="376"/>
        <end position="400"/>
    </location>
</feature>
<keyword evidence="2" id="KW-0539">Nucleus</keyword>
<accession>A0A9P4YQF1</accession>
<evidence type="ECO:0000259" key="4">
    <source>
        <dbReference type="PROSITE" id="PS51253"/>
    </source>
</evidence>
<dbReference type="SUPFAM" id="SSF46689">
    <property type="entry name" value="Homeodomain-like"/>
    <property type="match status" value="2"/>
</dbReference>
<dbReference type="PROSITE" id="PS51253">
    <property type="entry name" value="HTH_CENPB"/>
    <property type="match status" value="1"/>
</dbReference>
<sequence length="495" mass="53954">MAQGNGYTADAWAAMGPYNQSPYSNSPMNEYGSWSGYPAPPPPSMPPAVAETPVTVSRPVEVPRTGTLPRKTLSMEQKRAMCQYSEDNPGIRQMDIGKKFGVERSTVSKVLRQKDQYLKRDQEDQSSSKKAKGRHPDFDRTLSNYVRRQQQRGVEVKDEEIIKHAKLFARASDNHESLVSSLSGGWLQKFKHRHGIGSGRLMRRASDTNIPDTMNMSTPRIRQRRRSGDTAADAIISPMSPPPAHMSPLSEAGSEQDDMPPEGLGLDFSYRPTASQSATSLTNDVSFSPGGAFTFSPDPGAGGSFALSQQMGFGSTAATAADMLQNHREKRSNTFPSLNIESVNGISAPDPMTPRHLSSASTLDSPLYGQRPFPIDTSSSAITSPPTLHRSASNQSLTARSNTTPVESSPVSPSHEDARRAASTLLNYIQNMSSNGQFEQNEYLMLVQLTKKLQVHQHQPSRSIGGLSRIPEGEGELVTHSHTISPAEAHEDHIG</sequence>
<dbReference type="InterPro" id="IPR007889">
    <property type="entry name" value="HTH_Psq"/>
</dbReference>
<dbReference type="InterPro" id="IPR006600">
    <property type="entry name" value="HTH_CenpB_DNA-bd_dom"/>
</dbReference>
<dbReference type="PANTHER" id="PTHR19303:SF70">
    <property type="entry name" value="HTH CENPB-TYPE DOMAIN-CONTAINING PROTEIN"/>
    <property type="match status" value="1"/>
</dbReference>
<feature type="region of interest" description="Disordered" evidence="3">
    <location>
        <begin position="45"/>
        <end position="73"/>
    </location>
</feature>
<dbReference type="OrthoDB" id="9909311at2759"/>
<evidence type="ECO:0000313" key="6">
    <source>
        <dbReference type="Proteomes" id="UP000749293"/>
    </source>
</evidence>
<dbReference type="GO" id="GO:0003677">
    <property type="term" value="F:DNA binding"/>
    <property type="evidence" value="ECO:0007669"/>
    <property type="project" value="UniProtKB-KW"/>
</dbReference>
<feature type="compositionally biased region" description="Polar residues" evidence="3">
    <location>
        <begin position="333"/>
        <end position="345"/>
    </location>
</feature>
<keyword evidence="6" id="KW-1185">Reference proteome</keyword>
<dbReference type="AlphaFoldDB" id="A0A9P4YQF1"/>
<evidence type="ECO:0000313" key="5">
    <source>
        <dbReference type="EMBL" id="KAF4121223.1"/>
    </source>
</evidence>
<dbReference type="SMART" id="SM00674">
    <property type="entry name" value="CENPB"/>
    <property type="match status" value="1"/>
</dbReference>
<feature type="region of interest" description="Disordered" evidence="3">
    <location>
        <begin position="113"/>
        <end position="143"/>
    </location>
</feature>
<gene>
    <name evidence="5" type="ORF">GMORB2_2185</name>
</gene>
<protein>
    <submittedName>
        <fullName evidence="5">CENP-B N-terminal DNA-binding domain</fullName>
    </submittedName>
</protein>
<dbReference type="GeneID" id="55968415"/>
<evidence type="ECO:0000256" key="2">
    <source>
        <dbReference type="ARBA" id="ARBA00023242"/>
    </source>
</evidence>
<evidence type="ECO:0000256" key="3">
    <source>
        <dbReference type="SAM" id="MobiDB-lite"/>
    </source>
</evidence>
<feature type="region of interest" description="Disordered" evidence="3">
    <location>
        <begin position="235"/>
        <end position="266"/>
    </location>
</feature>